<protein>
    <submittedName>
        <fullName evidence="3">DUF1990 family protein</fullName>
    </submittedName>
</protein>
<dbReference type="EMBL" id="JAGFBF010000005">
    <property type="protein sequence ID" value="MBO2990172.1"/>
    <property type="molecule type" value="Genomic_DNA"/>
</dbReference>
<accession>A0A939QE69</accession>
<evidence type="ECO:0000256" key="1">
    <source>
        <dbReference type="SAM" id="MobiDB-lite"/>
    </source>
</evidence>
<evidence type="ECO:0000313" key="3">
    <source>
        <dbReference type="EMBL" id="MBO2990172.1"/>
    </source>
</evidence>
<feature type="region of interest" description="Disordered" evidence="1">
    <location>
        <begin position="233"/>
        <end position="255"/>
    </location>
</feature>
<dbReference type="RefSeq" id="WP_208238937.1">
    <property type="nucleotide sequence ID" value="NZ_BAAAQU010000002.1"/>
</dbReference>
<feature type="domain" description="DUF1990" evidence="2">
    <location>
        <begin position="121"/>
        <end position="187"/>
    </location>
</feature>
<keyword evidence="4" id="KW-1185">Reference proteome</keyword>
<name>A0A939QE69_9MICO</name>
<feature type="region of interest" description="Disordered" evidence="1">
    <location>
        <begin position="97"/>
        <end position="116"/>
    </location>
</feature>
<feature type="region of interest" description="Disordered" evidence="1">
    <location>
        <begin position="1"/>
        <end position="21"/>
    </location>
</feature>
<comment type="caution">
    <text evidence="3">The sequence shown here is derived from an EMBL/GenBank/DDBJ whole genome shotgun (WGS) entry which is preliminary data.</text>
</comment>
<evidence type="ECO:0000259" key="2">
    <source>
        <dbReference type="Pfam" id="PF09348"/>
    </source>
</evidence>
<evidence type="ECO:0000313" key="4">
    <source>
        <dbReference type="Proteomes" id="UP000668403"/>
    </source>
</evidence>
<organism evidence="3 4">
    <name type="scientific">Leucobacter tardus</name>
    <dbReference type="NCBI Taxonomy" id="501483"/>
    <lineage>
        <taxon>Bacteria</taxon>
        <taxon>Bacillati</taxon>
        <taxon>Actinomycetota</taxon>
        <taxon>Actinomycetes</taxon>
        <taxon>Micrococcales</taxon>
        <taxon>Microbacteriaceae</taxon>
        <taxon>Leucobacter</taxon>
    </lineage>
</organism>
<proteinExistence type="predicted"/>
<dbReference type="AlphaFoldDB" id="A0A939QE69"/>
<dbReference type="InterPro" id="IPR018960">
    <property type="entry name" value="DUF1990"/>
</dbReference>
<gene>
    <name evidence="3" type="ORF">J4H85_09240</name>
</gene>
<dbReference type="Proteomes" id="UP000668403">
    <property type="component" value="Unassembled WGS sequence"/>
</dbReference>
<reference evidence="3" key="1">
    <citation type="submission" date="2021-03" db="EMBL/GenBank/DDBJ databases">
        <title>Leucobacter chromiisoli sp. nov., isolated from chromium-containing soil of chemical plant.</title>
        <authorList>
            <person name="Xu Z."/>
        </authorList>
    </citation>
    <scope>NUCLEOTIDE SEQUENCE</scope>
    <source>
        <strain evidence="3">K 70/01</strain>
    </source>
</reference>
<sequence>MSPAAQRNEPVRRRSTHQRMPMAYAAVGASSAADLMRFPPEDTTPYEDEVKLGSGQDRFLVASSLLMTWGAQRGAGYTVTDIDPGEGERYTGLTFDDQGRAESGGHAEHQYGPDGEPYLTAGTTAVVDRGAGEAPHAIMVVYTVDEPRRVGFAWGAGDETGAIGEQLLTVEHREDDSVWACARGFMAAAQNGLLGLKGRATLKSELAAAHAQLRALAPHAVVEAGLLPVEAESAAVTDDQTSASESASAAERELP</sequence>
<feature type="compositionally biased region" description="Basic and acidic residues" evidence="1">
    <location>
        <begin position="97"/>
        <end position="111"/>
    </location>
</feature>
<dbReference type="Pfam" id="PF09348">
    <property type="entry name" value="DUF1990"/>
    <property type="match status" value="1"/>
</dbReference>